<dbReference type="EMBL" id="CP007536">
    <property type="protein sequence ID" value="AIC14479.1"/>
    <property type="molecule type" value="Genomic_DNA"/>
</dbReference>
<keyword evidence="2" id="KW-1185">Reference proteome</keyword>
<dbReference type="KEGG" id="nvn:NVIE_0294"/>
<dbReference type="InterPro" id="IPR027417">
    <property type="entry name" value="P-loop_NTPase"/>
</dbReference>
<dbReference type="GeneID" id="74945549"/>
<dbReference type="STRING" id="926571.NVIE_0294"/>
<dbReference type="HOGENOM" id="CLU_1149844_0_0_2"/>
<gene>
    <name evidence="1" type="ORF">NVIE_0294</name>
</gene>
<accession>A0A060HCM7</accession>
<evidence type="ECO:0000313" key="1">
    <source>
        <dbReference type="EMBL" id="AIC14479.1"/>
    </source>
</evidence>
<dbReference type="Proteomes" id="UP000027093">
    <property type="component" value="Chromosome"/>
</dbReference>
<dbReference type="SUPFAM" id="SSF52540">
    <property type="entry name" value="P-loop containing nucleoside triphosphate hydrolases"/>
    <property type="match status" value="1"/>
</dbReference>
<dbReference type="AlphaFoldDB" id="A0A060HCM7"/>
<sequence>MSSEDLPVGVSEEEFSEYKIEKTAELSQEQQQQKQDQSPLAFDSIVGYDDVKRLFQMSLSSEKPVHILLVGPPASAKTLFMLECMKLERSYFTLGSHSTKSGMIDYLFEKRPRYLIVDEIEHMPMKDQTALLSLMETGIVSETKFQKTRNTQLKTWVFATSNGTERMLTPLLSRFIVLHFKQYSIGSFTEICTHLLAREGVAPDIAAAIADAVWNRLKSKDIRDCVKLGRLAKSKEDVEWIAQTMRNYKKQ</sequence>
<protein>
    <submittedName>
        <fullName evidence="1">Uncharacterized protein</fullName>
    </submittedName>
</protein>
<proteinExistence type="predicted"/>
<dbReference type="OrthoDB" id="9837at2157"/>
<reference evidence="1 2" key="1">
    <citation type="journal article" date="2014" name="Int. J. Syst. Evol. Microbiol.">
        <title>Nitrososphaera viennensis gen. nov., sp. nov., an aerobic and mesophilic, ammonia-oxidizing archaeon from soil and a member of the archaeal phylum Thaumarchaeota.</title>
        <authorList>
            <person name="Stieglmeier M."/>
            <person name="Klingl A."/>
            <person name="Alves R.J."/>
            <person name="Rittmann S.K."/>
            <person name="Melcher M."/>
            <person name="Leisch N."/>
            <person name="Schleper C."/>
        </authorList>
    </citation>
    <scope>NUCLEOTIDE SEQUENCE [LARGE SCALE GENOMIC DNA]</scope>
    <source>
        <strain evidence="1">EN76</strain>
    </source>
</reference>
<dbReference type="Gene3D" id="3.40.50.300">
    <property type="entry name" value="P-loop containing nucleotide triphosphate hydrolases"/>
    <property type="match status" value="1"/>
</dbReference>
<name>A0A060HCM7_9ARCH</name>
<evidence type="ECO:0000313" key="2">
    <source>
        <dbReference type="Proteomes" id="UP000027093"/>
    </source>
</evidence>
<dbReference type="RefSeq" id="WP_075053689.1">
    <property type="nucleotide sequence ID" value="NZ_CP007536.1"/>
</dbReference>
<organism evidence="1 2">
    <name type="scientific">Nitrososphaera viennensis EN76</name>
    <dbReference type="NCBI Taxonomy" id="926571"/>
    <lineage>
        <taxon>Archaea</taxon>
        <taxon>Nitrososphaerota</taxon>
        <taxon>Nitrososphaeria</taxon>
        <taxon>Nitrososphaerales</taxon>
        <taxon>Nitrososphaeraceae</taxon>
        <taxon>Nitrososphaera</taxon>
    </lineage>
</organism>
<dbReference type="CDD" id="cd00009">
    <property type="entry name" value="AAA"/>
    <property type="match status" value="1"/>
</dbReference>